<reference evidence="5" key="1">
    <citation type="journal article" date="2019" name="Int. J. Syst. Evol. Microbiol.">
        <title>The Global Catalogue of Microorganisms (GCM) 10K type strain sequencing project: providing services to taxonomists for standard genome sequencing and annotation.</title>
        <authorList>
            <consortium name="The Broad Institute Genomics Platform"/>
            <consortium name="The Broad Institute Genome Sequencing Center for Infectious Disease"/>
            <person name="Wu L."/>
            <person name="Ma J."/>
        </authorList>
    </citation>
    <scope>NUCLEOTIDE SEQUENCE [LARGE SCALE GENOMIC DNA]</scope>
    <source>
        <strain evidence="5">CGMCC 4.1782</strain>
    </source>
</reference>
<dbReference type="InterPro" id="IPR025665">
    <property type="entry name" value="Beta-barrel_OMP_2"/>
</dbReference>
<keyword evidence="5" id="KW-1185">Reference proteome</keyword>
<evidence type="ECO:0000259" key="3">
    <source>
        <dbReference type="Pfam" id="PF13568"/>
    </source>
</evidence>
<protein>
    <submittedName>
        <fullName evidence="4">Outer membrane beta-barrel protein</fullName>
    </submittedName>
</protein>
<dbReference type="RefSeq" id="WP_250427943.1">
    <property type="nucleotide sequence ID" value="NZ_JALPRR010000001.1"/>
</dbReference>
<evidence type="ECO:0000256" key="1">
    <source>
        <dbReference type="SAM" id="MobiDB-lite"/>
    </source>
</evidence>
<evidence type="ECO:0000313" key="4">
    <source>
        <dbReference type="EMBL" id="MFD2246252.1"/>
    </source>
</evidence>
<comment type="caution">
    <text evidence="4">The sequence shown here is derived from an EMBL/GenBank/DDBJ whole genome shotgun (WGS) entry which is preliminary data.</text>
</comment>
<accession>A0ABW5CV28</accession>
<evidence type="ECO:0000256" key="2">
    <source>
        <dbReference type="SAM" id="Phobius"/>
    </source>
</evidence>
<feature type="region of interest" description="Disordered" evidence="1">
    <location>
        <begin position="251"/>
        <end position="279"/>
    </location>
</feature>
<keyword evidence="2" id="KW-0472">Membrane</keyword>
<dbReference type="Proteomes" id="UP001597374">
    <property type="component" value="Unassembled WGS sequence"/>
</dbReference>
<feature type="compositionally biased region" description="Basic and acidic residues" evidence="1">
    <location>
        <begin position="266"/>
        <end position="277"/>
    </location>
</feature>
<organism evidence="4 5">
    <name type="scientific">Pontibacter ruber</name>
    <dbReference type="NCBI Taxonomy" id="1343895"/>
    <lineage>
        <taxon>Bacteria</taxon>
        <taxon>Pseudomonadati</taxon>
        <taxon>Bacteroidota</taxon>
        <taxon>Cytophagia</taxon>
        <taxon>Cytophagales</taxon>
        <taxon>Hymenobacteraceae</taxon>
        <taxon>Pontibacter</taxon>
    </lineage>
</organism>
<feature type="region of interest" description="Disordered" evidence="1">
    <location>
        <begin position="87"/>
        <end position="114"/>
    </location>
</feature>
<keyword evidence="2" id="KW-1133">Transmembrane helix</keyword>
<dbReference type="EMBL" id="JBHUIM010000001">
    <property type="protein sequence ID" value="MFD2246252.1"/>
    <property type="molecule type" value="Genomic_DNA"/>
</dbReference>
<feature type="compositionally biased region" description="Polar residues" evidence="1">
    <location>
        <begin position="251"/>
        <end position="265"/>
    </location>
</feature>
<feature type="transmembrane region" description="Helical" evidence="2">
    <location>
        <begin position="52"/>
        <end position="74"/>
    </location>
</feature>
<feature type="domain" description="Outer membrane protein beta-barrel" evidence="3">
    <location>
        <begin position="319"/>
        <end position="513"/>
    </location>
</feature>
<gene>
    <name evidence="4" type="ORF">ACFSKP_08300</name>
</gene>
<dbReference type="Pfam" id="PF13568">
    <property type="entry name" value="OMP_b-brl_2"/>
    <property type="match status" value="1"/>
</dbReference>
<evidence type="ECO:0000313" key="5">
    <source>
        <dbReference type="Proteomes" id="UP001597374"/>
    </source>
</evidence>
<keyword evidence="2" id="KW-0812">Transmembrane</keyword>
<proteinExistence type="predicted"/>
<sequence length="548" mass="60462">MSSANNHKRDKMEEEFFLRMHDAEASPAPDLWARIDHDLTVQENKQYKKRALFYRQLAAACFALFMLAGSLLLYNYNRGTQQPGNIAGGQPGLAGAKYERKAQGQGTPQVNEAPVAGIEIPSESIANAEEAAVDLPALAYQPEQAETVAAYGATRAAKHELAYNPTKYTSGRDGITAAPAATKPEEINFIPETTVLATAPAQSEKPVSEVVRAAMQQRERNNTNLPKTITEFNKQFSFASSALENLRQQKQTEALQTSLNSSNGKKQQENEQTRDNRWSMSMAYTPSYFDQNIGIPDQMMSAVSRSSFTADGPTVSTQTTQNMEAARDEYENNTDPAFSYTMEVKAGFKLGKKLKLLTGLGYSQNAARTKTSYIVRQFWFKPRTNERYELNPSTIFLPSLNNSFTTDSISVAQTDAFNVNYKYRHVSVPVALQYEGNIAKNWYWYAAGGMAANFLVESRVEATDDQVQTVNYDPGDDSPFRKVQLSGNVAMGLGKRLSETVTVALGPEVRSYLSTLLADPDKAMAPQGKPYNIGLSMGVNYNLGGAKK</sequence>
<name>A0ABW5CV28_9BACT</name>